<evidence type="ECO:0000313" key="8">
    <source>
        <dbReference type="Proteomes" id="UP000694941"/>
    </source>
</evidence>
<keyword evidence="4 5" id="KW-0472">Membrane</keyword>
<evidence type="ECO:0000256" key="2">
    <source>
        <dbReference type="ARBA" id="ARBA00022692"/>
    </source>
</evidence>
<dbReference type="InterPro" id="IPR038050">
    <property type="entry name" value="Neuro_actylchol_rec"/>
</dbReference>
<dbReference type="InterPro" id="IPR006201">
    <property type="entry name" value="Neur_channel"/>
</dbReference>
<protein>
    <submittedName>
        <fullName evidence="9">Neuronal acetylcholine receptor subunit alpha-2-like isoform X1</fullName>
    </submittedName>
</protein>
<dbReference type="InterPro" id="IPR006029">
    <property type="entry name" value="Neurotrans-gated_channel_TM"/>
</dbReference>
<feature type="transmembrane region" description="Helical" evidence="5">
    <location>
        <begin position="312"/>
        <end position="333"/>
    </location>
</feature>
<dbReference type="InterPro" id="IPR006202">
    <property type="entry name" value="Neur_chan_lig-bd"/>
</dbReference>
<sequence length="435" mass="50200">MSKNGPIVLFVFIFSLGFYTLCFTERTEEENQITETELINQILKKLDKNIAPPGTYNTTQKISFLFVLLFILDLEEKTGILSTVAVPIMFWKDERLFWNTEETNGIWYIRIPRENIWKPQFSVLNRGKMEETGTNNPILLSSGGTLTSPFLENIYSVCVPDLRYFPFDQQNCDIILGSSELEANMLSIEPLNWLPNLEHHIILKNYTENNRWHLMKAKMEYRNLDYMFSNSSYHAVVVTFSIKRRTPALALCVLTPLLLSLVLSLLTFWIPPTSSMRSAVAVTAVSATFGVLLTLAHILPSTATSRPMLVDFVAASLMVALLSVIHTVMALAIRKLDVSYPLIFEQLNNLPDWLIQFLCISNYREAKEAEERFLVMENYTDVQETPSQVPEDTDISTRNKDRIKWRVFMLVIDRFFFWFYVLFSVVLFIIILSSE</sequence>
<dbReference type="Pfam" id="PF02931">
    <property type="entry name" value="Neur_chan_LBD"/>
    <property type="match status" value="1"/>
</dbReference>
<reference evidence="9" key="1">
    <citation type="submission" date="2025-08" db="UniProtKB">
        <authorList>
            <consortium name="RefSeq"/>
        </authorList>
    </citation>
    <scope>IDENTIFICATION</scope>
    <source>
        <tissue evidence="9">Muscle</tissue>
    </source>
</reference>
<dbReference type="Pfam" id="PF02932">
    <property type="entry name" value="Neur_chan_memb"/>
    <property type="match status" value="1"/>
</dbReference>
<gene>
    <name evidence="9" type="primary">LOC111088377</name>
</gene>
<comment type="subcellular location">
    <subcellularLocation>
        <location evidence="1">Membrane</location>
        <topology evidence="1">Multi-pass membrane protein</topology>
    </subcellularLocation>
</comment>
<dbReference type="Gene3D" id="2.70.170.10">
    <property type="entry name" value="Neurotransmitter-gated ion-channel ligand-binding domain"/>
    <property type="match status" value="1"/>
</dbReference>
<keyword evidence="8" id="KW-1185">Reference proteome</keyword>
<evidence type="ECO:0000259" key="6">
    <source>
        <dbReference type="Pfam" id="PF02931"/>
    </source>
</evidence>
<dbReference type="InterPro" id="IPR036719">
    <property type="entry name" value="Neuro-gated_channel_TM_sf"/>
</dbReference>
<feature type="transmembrane region" description="Helical" evidence="5">
    <location>
        <begin position="6"/>
        <end position="24"/>
    </location>
</feature>
<evidence type="ECO:0000256" key="5">
    <source>
        <dbReference type="SAM" id="Phobius"/>
    </source>
</evidence>
<dbReference type="PANTHER" id="PTHR18945">
    <property type="entry name" value="NEUROTRANSMITTER GATED ION CHANNEL"/>
    <property type="match status" value="1"/>
</dbReference>
<feature type="domain" description="Neurotransmitter-gated ion-channel ligand-binding" evidence="6">
    <location>
        <begin position="35"/>
        <end position="246"/>
    </location>
</feature>
<keyword evidence="3 5" id="KW-1133">Transmembrane helix</keyword>
<feature type="transmembrane region" description="Helical" evidence="5">
    <location>
        <begin position="248"/>
        <end position="270"/>
    </location>
</feature>
<dbReference type="SUPFAM" id="SSF90112">
    <property type="entry name" value="Neurotransmitter-gated ion-channel transmembrane pore"/>
    <property type="match status" value="1"/>
</dbReference>
<dbReference type="Gene3D" id="1.20.58.390">
    <property type="entry name" value="Neurotransmitter-gated ion-channel transmembrane domain"/>
    <property type="match status" value="1"/>
</dbReference>
<dbReference type="InterPro" id="IPR036734">
    <property type="entry name" value="Neur_chan_lig-bd_sf"/>
</dbReference>
<evidence type="ECO:0000256" key="1">
    <source>
        <dbReference type="ARBA" id="ARBA00004141"/>
    </source>
</evidence>
<dbReference type="Proteomes" id="UP000694941">
    <property type="component" value="Unplaced"/>
</dbReference>
<organism evidence="8 9">
    <name type="scientific">Limulus polyphemus</name>
    <name type="common">Atlantic horseshoe crab</name>
    <dbReference type="NCBI Taxonomy" id="6850"/>
    <lineage>
        <taxon>Eukaryota</taxon>
        <taxon>Metazoa</taxon>
        <taxon>Ecdysozoa</taxon>
        <taxon>Arthropoda</taxon>
        <taxon>Chelicerata</taxon>
        <taxon>Merostomata</taxon>
        <taxon>Xiphosura</taxon>
        <taxon>Limulidae</taxon>
        <taxon>Limulus</taxon>
    </lineage>
</organism>
<dbReference type="RefSeq" id="XP_022254018.1">
    <property type="nucleotide sequence ID" value="XM_022398310.1"/>
</dbReference>
<proteinExistence type="predicted"/>
<name>A0ABM1TDR2_LIMPO</name>
<feature type="transmembrane region" description="Helical" evidence="5">
    <location>
        <begin position="407"/>
        <end position="432"/>
    </location>
</feature>
<dbReference type="CDD" id="cd18989">
    <property type="entry name" value="LGIC_ECD_cation"/>
    <property type="match status" value="1"/>
</dbReference>
<dbReference type="SUPFAM" id="SSF63712">
    <property type="entry name" value="Nicotinic receptor ligand binding domain-like"/>
    <property type="match status" value="1"/>
</dbReference>
<dbReference type="GeneID" id="111088377"/>
<accession>A0ABM1TDR2</accession>
<keyword evidence="2 5" id="KW-0812">Transmembrane</keyword>
<evidence type="ECO:0000259" key="7">
    <source>
        <dbReference type="Pfam" id="PF02932"/>
    </source>
</evidence>
<feature type="transmembrane region" description="Helical" evidence="5">
    <location>
        <begin position="279"/>
        <end position="300"/>
    </location>
</feature>
<evidence type="ECO:0000256" key="4">
    <source>
        <dbReference type="ARBA" id="ARBA00023136"/>
    </source>
</evidence>
<evidence type="ECO:0000256" key="3">
    <source>
        <dbReference type="ARBA" id="ARBA00022989"/>
    </source>
</evidence>
<evidence type="ECO:0000313" key="9">
    <source>
        <dbReference type="RefSeq" id="XP_022254018.1"/>
    </source>
</evidence>
<feature type="domain" description="Neurotransmitter-gated ion-channel transmembrane" evidence="7">
    <location>
        <begin position="254"/>
        <end position="334"/>
    </location>
</feature>